<dbReference type="AlphaFoldDB" id="A0A8C1CB04"/>
<dbReference type="Pfam" id="PF00175">
    <property type="entry name" value="NAD_binding_1"/>
    <property type="match status" value="1"/>
</dbReference>
<dbReference type="InterPro" id="IPR039261">
    <property type="entry name" value="FNR_nucleotide-bd"/>
</dbReference>
<dbReference type="GeneTree" id="ENSGT00390000004280"/>
<protein>
    <recommendedName>
        <fullName evidence="3">Oxidoreductase NAD-binding domain-containing protein 1</fullName>
    </recommendedName>
</protein>
<reference evidence="5" key="2">
    <citation type="submission" date="2025-09" db="UniProtKB">
        <authorList>
            <consortium name="Ensembl"/>
        </authorList>
    </citation>
    <scope>IDENTIFICATION</scope>
</reference>
<dbReference type="PANTHER" id="PTHR46505">
    <property type="entry name" value="OXIDOREDUCTASE NAD-BINDING DOMAIN-CONTAINING PROTEIN 1"/>
    <property type="match status" value="1"/>
</dbReference>
<dbReference type="InterPro" id="IPR052128">
    <property type="entry name" value="Oxidoreductase_NAD-binding"/>
</dbReference>
<dbReference type="InterPro" id="IPR001433">
    <property type="entry name" value="OxRdtase_FAD/NAD-bd"/>
</dbReference>
<name>A0A8C1CB04_CYPCA</name>
<dbReference type="CDD" id="cd00322">
    <property type="entry name" value="FNR_like"/>
    <property type="match status" value="1"/>
</dbReference>
<dbReference type="PRINTS" id="PR00410">
    <property type="entry name" value="PHEHYDRXLASE"/>
</dbReference>
<dbReference type="Ensembl" id="ENSCCRT00000048428.2">
    <property type="protein sequence ID" value="ENSCCRP00000044664.2"/>
    <property type="gene ID" value="ENSCCRG00000023876.2"/>
</dbReference>
<dbReference type="GO" id="GO:0005739">
    <property type="term" value="C:mitochondrion"/>
    <property type="evidence" value="ECO:0007669"/>
    <property type="project" value="TreeGrafter"/>
</dbReference>
<organism evidence="5 6">
    <name type="scientific">Cyprinus carpio carpio</name>
    <dbReference type="NCBI Taxonomy" id="630221"/>
    <lineage>
        <taxon>Eukaryota</taxon>
        <taxon>Metazoa</taxon>
        <taxon>Chordata</taxon>
        <taxon>Craniata</taxon>
        <taxon>Vertebrata</taxon>
        <taxon>Euteleostomi</taxon>
        <taxon>Actinopterygii</taxon>
        <taxon>Neopterygii</taxon>
        <taxon>Teleostei</taxon>
        <taxon>Ostariophysi</taxon>
        <taxon>Cypriniformes</taxon>
        <taxon>Cyprinidae</taxon>
        <taxon>Cyprininae</taxon>
        <taxon>Cyprinus</taxon>
    </lineage>
</organism>
<feature type="domain" description="FAD-binding FR-type" evidence="4">
    <location>
        <begin position="99"/>
        <end position="202"/>
    </location>
</feature>
<dbReference type="GO" id="GO:0016491">
    <property type="term" value="F:oxidoreductase activity"/>
    <property type="evidence" value="ECO:0007669"/>
    <property type="project" value="UniProtKB-KW"/>
</dbReference>
<evidence type="ECO:0000313" key="5">
    <source>
        <dbReference type="Ensembl" id="ENSCCRP00000044664.2"/>
    </source>
</evidence>
<dbReference type="InterPro" id="IPR017927">
    <property type="entry name" value="FAD-bd_FR_type"/>
</dbReference>
<dbReference type="InterPro" id="IPR017938">
    <property type="entry name" value="Riboflavin_synthase-like_b-brl"/>
</dbReference>
<sequence>MLSRDKHRSARFQTAGRRYRFCSPSKNRRRRNVTGVTEVFDRIMSVPCFVRTLSRSFAGGSGLFTPAVCSSCKDTVTRKMSSRRQTDHLERTASVHRQMELFSARVSDIMNESDTVKRLRLEVPHPDFSFRAGQWVDFFIPGVDTVGGFSICSSPGLLQREGVIELAVKYTRHPPAHWIHTKCSVDSQVAVRVGGNFYFDPQPSDPVVDLLLIAGGVGINPLYSILLHAADLLRQTHGHRYTPGRTHLCYSVKNTKELLFKNTIIDICHERPDKFSCDFHVTQQSSDIERELQPYTINGRISEKELQRYVDPEHTLCYLCGPPPMIEKVSSDLKRVGLSEDKILFEKWW</sequence>
<evidence type="ECO:0000313" key="6">
    <source>
        <dbReference type="Proteomes" id="UP001108240"/>
    </source>
</evidence>
<evidence type="ECO:0000256" key="1">
    <source>
        <dbReference type="ARBA" id="ARBA00023002"/>
    </source>
</evidence>
<dbReference type="PANTHER" id="PTHR46505:SF1">
    <property type="entry name" value="OXIDOREDUCTASE NAD-BINDING DOMAIN-CONTAINING PROTEIN 1"/>
    <property type="match status" value="1"/>
</dbReference>
<dbReference type="Proteomes" id="UP001108240">
    <property type="component" value="Unplaced"/>
</dbReference>
<reference evidence="5" key="1">
    <citation type="submission" date="2025-08" db="UniProtKB">
        <authorList>
            <consortium name="Ensembl"/>
        </authorList>
    </citation>
    <scope>IDENTIFICATION</scope>
</reference>
<dbReference type="SUPFAM" id="SSF63380">
    <property type="entry name" value="Riboflavin synthase domain-like"/>
    <property type="match status" value="1"/>
</dbReference>
<dbReference type="Gene3D" id="2.40.30.10">
    <property type="entry name" value="Translation factors"/>
    <property type="match status" value="1"/>
</dbReference>
<dbReference type="Gene3D" id="3.40.50.80">
    <property type="entry name" value="Nucleotide-binding domain of ferredoxin-NADP reductase (FNR) module"/>
    <property type="match status" value="1"/>
</dbReference>
<keyword evidence="6" id="KW-1185">Reference proteome</keyword>
<keyword evidence="1" id="KW-0560">Oxidoreductase</keyword>
<proteinExistence type="predicted"/>
<keyword evidence="2" id="KW-0520">NAD</keyword>
<evidence type="ECO:0000256" key="3">
    <source>
        <dbReference type="ARBA" id="ARBA00040516"/>
    </source>
</evidence>
<dbReference type="SUPFAM" id="SSF52343">
    <property type="entry name" value="Ferredoxin reductase-like, C-terminal NADP-linked domain"/>
    <property type="match status" value="1"/>
</dbReference>
<dbReference type="PROSITE" id="PS51384">
    <property type="entry name" value="FAD_FR"/>
    <property type="match status" value="1"/>
</dbReference>
<accession>A0A8C1CB04</accession>
<dbReference type="OMA" id="LWIHNQX"/>
<evidence type="ECO:0000256" key="2">
    <source>
        <dbReference type="ARBA" id="ARBA00023027"/>
    </source>
</evidence>
<evidence type="ECO:0000259" key="4">
    <source>
        <dbReference type="PROSITE" id="PS51384"/>
    </source>
</evidence>